<sequence>MKGWRNRQRGKEEIKDEKKNLWAFPFHIQQLKPIKK</sequence>
<accession>B3E0V0</accession>
<dbReference type="AlphaFoldDB" id="B3E0V0"/>
<dbReference type="HOGENOM" id="CLU_3357058_0_0_0"/>
<name>B3E0V0_METI4</name>
<dbReference type="EMBL" id="CP000975">
    <property type="protein sequence ID" value="ACD84427.1"/>
    <property type="molecule type" value="Genomic_DNA"/>
</dbReference>
<reference evidence="1 2" key="1">
    <citation type="journal article" date="2008" name="Biol. Direct">
        <title>Complete genome sequence of the extremely acidophilic methanotroph isolate V4, Methylacidiphilum infernorum, a representative of the bacterial phylum Verrucomicrobia.</title>
        <authorList>
            <person name="Hou S."/>
            <person name="Makarova K.S."/>
            <person name="Saw J.H."/>
            <person name="Senin P."/>
            <person name="Ly B.V."/>
            <person name="Zhou Z."/>
            <person name="Ren Y."/>
            <person name="Wang J."/>
            <person name="Galperin M.Y."/>
            <person name="Omelchenko M.V."/>
            <person name="Wolf Y.I."/>
            <person name="Yutin N."/>
            <person name="Koonin E.V."/>
            <person name="Stott M.B."/>
            <person name="Mountain B.W."/>
            <person name="Crowe M.A."/>
            <person name="Smirnova A.V."/>
            <person name="Dunfield P.F."/>
            <person name="Feng L."/>
            <person name="Wang L."/>
            <person name="Alam M."/>
        </authorList>
    </citation>
    <scope>NUCLEOTIDE SEQUENCE [LARGE SCALE GENOMIC DNA]</scope>
    <source>
        <strain evidence="2">Isolate V4</strain>
    </source>
</reference>
<dbReference type="Proteomes" id="UP000009149">
    <property type="component" value="Chromosome"/>
</dbReference>
<evidence type="ECO:0000313" key="1">
    <source>
        <dbReference type="EMBL" id="ACD84427.1"/>
    </source>
</evidence>
<proteinExistence type="predicted"/>
<organism evidence="1 2">
    <name type="scientific">Methylacidiphilum infernorum (isolate V4)</name>
    <name type="common">Methylokorus infernorum (strain V4)</name>
    <dbReference type="NCBI Taxonomy" id="481448"/>
    <lineage>
        <taxon>Bacteria</taxon>
        <taxon>Pseudomonadati</taxon>
        <taxon>Verrucomicrobiota</taxon>
        <taxon>Methylacidiphilae</taxon>
        <taxon>Methylacidiphilales</taxon>
        <taxon>Methylacidiphilaceae</taxon>
        <taxon>Methylacidiphilum (ex Ratnadevi et al. 2023)</taxon>
    </lineage>
</organism>
<gene>
    <name evidence="1" type="ordered locus">Minf_2373</name>
</gene>
<protein>
    <submittedName>
        <fullName evidence="1">Uncharacterized protein</fullName>
    </submittedName>
</protein>
<dbReference type="KEGG" id="min:Minf_2373"/>
<evidence type="ECO:0000313" key="2">
    <source>
        <dbReference type="Proteomes" id="UP000009149"/>
    </source>
</evidence>